<dbReference type="SUPFAM" id="SSF55811">
    <property type="entry name" value="Nudix"/>
    <property type="match status" value="1"/>
</dbReference>
<evidence type="ECO:0000259" key="2">
    <source>
        <dbReference type="PROSITE" id="PS51462"/>
    </source>
</evidence>
<dbReference type="InterPro" id="IPR020476">
    <property type="entry name" value="Nudix_hydrolase"/>
</dbReference>
<proteinExistence type="predicted"/>
<feature type="domain" description="Nudix hydrolase" evidence="2">
    <location>
        <begin position="10"/>
        <end position="160"/>
    </location>
</feature>
<dbReference type="PANTHER" id="PTHR43736:SF1">
    <property type="entry name" value="DIHYDRONEOPTERIN TRIPHOSPHATE DIPHOSPHATASE"/>
    <property type="match status" value="1"/>
</dbReference>
<name>A0A1B8A8Y7_FUSPO</name>
<dbReference type="PROSITE" id="PS51462">
    <property type="entry name" value="NUDIX"/>
    <property type="match status" value="1"/>
</dbReference>
<comment type="caution">
    <text evidence="3">The sequence shown here is derived from an EMBL/GenBank/DDBJ whole genome shotgun (WGS) entry which is preliminary data.</text>
</comment>
<keyword evidence="4" id="KW-1185">Reference proteome</keyword>
<dbReference type="PANTHER" id="PTHR43736">
    <property type="entry name" value="ADP-RIBOSE PYROPHOSPHATASE"/>
    <property type="match status" value="1"/>
</dbReference>
<organism evidence="3 4">
    <name type="scientific">Fusarium poae</name>
    <dbReference type="NCBI Taxonomy" id="36050"/>
    <lineage>
        <taxon>Eukaryota</taxon>
        <taxon>Fungi</taxon>
        <taxon>Dikarya</taxon>
        <taxon>Ascomycota</taxon>
        <taxon>Pezizomycotina</taxon>
        <taxon>Sordariomycetes</taxon>
        <taxon>Hypocreomycetidae</taxon>
        <taxon>Hypocreales</taxon>
        <taxon>Nectriaceae</taxon>
        <taxon>Fusarium</taxon>
    </lineage>
</organism>
<dbReference type="InterPro" id="IPR015797">
    <property type="entry name" value="NUDIX_hydrolase-like_dom_sf"/>
</dbReference>
<dbReference type="EMBL" id="LYXU01000054">
    <property type="protein sequence ID" value="OBS16946.1"/>
    <property type="molecule type" value="Genomic_DNA"/>
</dbReference>
<dbReference type="PRINTS" id="PR00502">
    <property type="entry name" value="NUDIXFAMILY"/>
</dbReference>
<dbReference type="GO" id="GO:0016787">
    <property type="term" value="F:hydrolase activity"/>
    <property type="evidence" value="ECO:0007669"/>
    <property type="project" value="UniProtKB-KW"/>
</dbReference>
<protein>
    <recommendedName>
        <fullName evidence="2">Nudix hydrolase domain-containing protein</fullName>
    </recommendedName>
</protein>
<dbReference type="Proteomes" id="UP000091967">
    <property type="component" value="Unassembled WGS sequence"/>
</dbReference>
<dbReference type="InterPro" id="IPR000086">
    <property type="entry name" value="NUDIX_hydrolase_dom"/>
</dbReference>
<sequence length="237" mass="26903">MSTGPYVNTAHNTNYGVKASNGTMGILCSGTKVLIILRRRKDKDVRENGPPDTWSFPGGGLEADETPEQCIVREMREELAVDVVIKPIGDEPAWGMTDDDINGKLWRCTFFVVEQVNHSQEVKINEPTKHVALEWVEWTELWAMIKADIEGGGEADESGQRMSFFATMKNMVLKYPGRFAKQPMTNPSPTSRTLTWHDIPEWRQDNKYILAGYRPLEEDDLQVIKSLTFLHNETCNV</sequence>
<dbReference type="OMA" id="TELWAMI"/>
<dbReference type="Gene3D" id="3.90.79.10">
    <property type="entry name" value="Nucleoside Triphosphate Pyrophosphohydrolase"/>
    <property type="match status" value="1"/>
</dbReference>
<dbReference type="CDD" id="cd02883">
    <property type="entry name" value="NUDIX_Hydrolase"/>
    <property type="match status" value="1"/>
</dbReference>
<dbReference type="AlphaFoldDB" id="A0A1B8A8Y7"/>
<gene>
    <name evidence="3" type="ORF">FPOA_12496</name>
</gene>
<evidence type="ECO:0000313" key="4">
    <source>
        <dbReference type="Proteomes" id="UP000091967"/>
    </source>
</evidence>
<dbReference type="STRING" id="36050.A0A1B8A8Y7"/>
<dbReference type="Pfam" id="PF00293">
    <property type="entry name" value="NUDIX"/>
    <property type="match status" value="1"/>
</dbReference>
<keyword evidence="1" id="KW-0378">Hydrolase</keyword>
<evidence type="ECO:0000313" key="3">
    <source>
        <dbReference type="EMBL" id="OBS16946.1"/>
    </source>
</evidence>
<reference evidence="3 4" key="1">
    <citation type="submission" date="2016-06" db="EMBL/GenBank/DDBJ databases">
        <title>Living apart together: crosstalk between the core and supernumerary genomes in a fungal plant pathogen.</title>
        <authorList>
            <person name="Vanheule A."/>
            <person name="Audenaert K."/>
            <person name="Warris S."/>
            <person name="Van De Geest H."/>
            <person name="Schijlen E."/>
            <person name="Hofte M."/>
            <person name="De Saeger S."/>
            <person name="Haesaert G."/>
            <person name="Waalwijk C."/>
            <person name="Van Der Lee T."/>
        </authorList>
    </citation>
    <scope>NUCLEOTIDE SEQUENCE [LARGE SCALE GENOMIC DNA]</scope>
    <source>
        <strain evidence="3 4">2516</strain>
    </source>
</reference>
<evidence type="ECO:0000256" key="1">
    <source>
        <dbReference type="ARBA" id="ARBA00022801"/>
    </source>
</evidence>
<accession>A0A1B8A8Y7</accession>